<evidence type="ECO:0000313" key="2">
    <source>
        <dbReference type="Proteomes" id="UP000326287"/>
    </source>
</evidence>
<sequence>MFTVDLQADERQTLLQFIEEESFDREGASCVFDDLLGKIMSTVDVRRLEQVNPDDVREMLTCIFALFKAKHLAENNFLSVEQYELRLKAAKDRLNAALLEL</sequence>
<dbReference type="KEGG" id="halc:EY643_12820"/>
<gene>
    <name evidence="1" type="ORF">EY643_12820</name>
</gene>
<proteinExistence type="predicted"/>
<accession>A0A5P9NLH1</accession>
<name>A0A5P9NLH1_9GAMM</name>
<reference evidence="1 2" key="1">
    <citation type="submission" date="2019-02" db="EMBL/GenBank/DDBJ databases">
        <authorList>
            <person name="Li S.-H."/>
        </authorList>
    </citation>
    <scope>NUCLEOTIDE SEQUENCE [LARGE SCALE GENOMIC DNA]</scope>
    <source>
        <strain evidence="1 2">IMCC14385</strain>
    </source>
</reference>
<dbReference type="AlphaFoldDB" id="A0A5P9NLH1"/>
<dbReference type="Proteomes" id="UP000326287">
    <property type="component" value="Chromosome"/>
</dbReference>
<organism evidence="1 2">
    <name type="scientific">Halioglobus maricola</name>
    <dbReference type="NCBI Taxonomy" id="2601894"/>
    <lineage>
        <taxon>Bacteria</taxon>
        <taxon>Pseudomonadati</taxon>
        <taxon>Pseudomonadota</taxon>
        <taxon>Gammaproteobacteria</taxon>
        <taxon>Cellvibrionales</taxon>
        <taxon>Halieaceae</taxon>
        <taxon>Halioglobus</taxon>
    </lineage>
</organism>
<dbReference type="RefSeq" id="WP_153239611.1">
    <property type="nucleotide sequence ID" value="NZ_CP036422.1"/>
</dbReference>
<keyword evidence="2" id="KW-1185">Reference proteome</keyword>
<dbReference type="EMBL" id="CP036422">
    <property type="protein sequence ID" value="QFU76469.1"/>
    <property type="molecule type" value="Genomic_DNA"/>
</dbReference>
<evidence type="ECO:0000313" key="1">
    <source>
        <dbReference type="EMBL" id="QFU76469.1"/>
    </source>
</evidence>
<protein>
    <submittedName>
        <fullName evidence="1">Uncharacterized protein</fullName>
    </submittedName>
</protein>